<dbReference type="EMBL" id="AEQN01000023">
    <property type="protein sequence ID" value="EFV01066.1"/>
    <property type="molecule type" value="Genomic_DNA"/>
</dbReference>
<comment type="caution">
    <text evidence="10">The sequence shown here is derived from an EMBL/GenBank/DDBJ whole genome shotgun (WGS) entry which is preliminary data.</text>
</comment>
<evidence type="ECO:0000256" key="3">
    <source>
        <dbReference type="ARBA" id="ARBA00022777"/>
    </source>
</evidence>
<dbReference type="HOGENOM" id="CLU_009281_3_3_9"/>
<name>E6MIH0_9FIRM</name>
<dbReference type="PANTHER" id="PTHR43435:SF4">
    <property type="entry name" value="FGGY CARBOHYDRATE KINASE DOMAIN-CONTAINING PROTEIN"/>
    <property type="match status" value="1"/>
</dbReference>
<dbReference type="AlphaFoldDB" id="E6MIH0"/>
<dbReference type="CDD" id="cd07781">
    <property type="entry name" value="ASKHA_NBD_FGGY_L-RBK"/>
    <property type="match status" value="1"/>
</dbReference>
<dbReference type="InterPro" id="IPR018485">
    <property type="entry name" value="FGGY_C"/>
</dbReference>
<dbReference type="Pfam" id="PF02782">
    <property type="entry name" value="FGGY_C"/>
    <property type="match status" value="1"/>
</dbReference>
<dbReference type="STRING" id="887929.HMP0721_1805"/>
<dbReference type="Proteomes" id="UP000004754">
    <property type="component" value="Unassembled WGS sequence"/>
</dbReference>
<sequence>MYEAKYFMGVDTGTQSVRVVVTDISGNVVAANEQAYQTVYPKPGRAEQKPQDWWSCFNEAVKKVTDHLSMGVRYSIVGISVCSTSSTVIPVDVNGEPLQNAIMWMDTRAVEEMEICNATHHPCLKYCGGEESVEWMIPKVLWIKRHKPEVYAKAYKIIEQLDWMNYKLTGGKWATSICQAACKWNYVDGYGGWQKDFFEQIGLEDYEDILVTDVKNVGEPIGKIDRDFAEKYDLNPEMLVVEGGIDAHIGMLGMGVSKPGRLAMIMGTSFVQLCFSKEQKELSGIWGPYINPIVPGLAILEGGQISAGSIVKWYLKEWGFDKLDNPYAAVNEMIKDIPPGSDGLVALDFFQGNRTPYKDPNAKGVIYGLTLSHTKAHIYRALIESVALGTKNIIDNFDQQGEKIDMIVGCGGVTKDATWMQIIADATGKPIIVTVDPSAGGLGCCIVAAVGTGIYQSFDEATDGMVQMAYTVEPDMDAYVQYEKVFKKYQELYANLKGMMHEKAE</sequence>
<keyword evidence="11" id="KW-1185">Reference proteome</keyword>
<dbReference type="InterPro" id="IPR018483">
    <property type="entry name" value="Carb_kinase_FGGY_CS"/>
</dbReference>
<keyword evidence="6" id="KW-0119">Carbohydrate metabolism</keyword>
<evidence type="ECO:0000313" key="11">
    <source>
        <dbReference type="Proteomes" id="UP000004754"/>
    </source>
</evidence>
<dbReference type="Pfam" id="PF00370">
    <property type="entry name" value="FGGY_N"/>
    <property type="match status" value="1"/>
</dbReference>
<evidence type="ECO:0000259" key="8">
    <source>
        <dbReference type="Pfam" id="PF00370"/>
    </source>
</evidence>
<dbReference type="GO" id="GO:0019569">
    <property type="term" value="P:L-arabinose catabolic process to D-xylulose 5-phosphate"/>
    <property type="evidence" value="ECO:0007669"/>
    <property type="project" value="InterPro"/>
</dbReference>
<proteinExistence type="inferred from homology"/>
<evidence type="ECO:0000256" key="7">
    <source>
        <dbReference type="RuleBase" id="RU003733"/>
    </source>
</evidence>
<keyword evidence="4" id="KW-0067">ATP-binding</keyword>
<evidence type="ECO:0000256" key="2">
    <source>
        <dbReference type="ARBA" id="ARBA00022741"/>
    </source>
</evidence>
<dbReference type="Gene3D" id="3.30.420.40">
    <property type="match status" value="2"/>
</dbReference>
<evidence type="ECO:0000256" key="6">
    <source>
        <dbReference type="ARBA" id="ARBA00023277"/>
    </source>
</evidence>
<dbReference type="PROSITE" id="PS00445">
    <property type="entry name" value="FGGY_KINASES_2"/>
    <property type="match status" value="1"/>
</dbReference>
<reference evidence="10 11" key="1">
    <citation type="submission" date="2010-12" db="EMBL/GenBank/DDBJ databases">
        <authorList>
            <person name="Muzny D."/>
            <person name="Qin X."/>
            <person name="Deng J."/>
            <person name="Jiang H."/>
            <person name="Liu Y."/>
            <person name="Qu J."/>
            <person name="Song X.-Z."/>
            <person name="Zhang L."/>
            <person name="Thornton R."/>
            <person name="Coyle M."/>
            <person name="Francisco L."/>
            <person name="Jackson L."/>
            <person name="Javaid M."/>
            <person name="Korchina V."/>
            <person name="Kovar C."/>
            <person name="Mata R."/>
            <person name="Mathew T."/>
            <person name="Ngo R."/>
            <person name="Nguyen L."/>
            <person name="Nguyen N."/>
            <person name="Okwuonu G."/>
            <person name="Ongeri F."/>
            <person name="Pham C."/>
            <person name="Simmons D."/>
            <person name="Wilczek-Boney K."/>
            <person name="Hale W."/>
            <person name="Jakkamsetti A."/>
            <person name="Pham P."/>
            <person name="Ruth R."/>
            <person name="San Lucas F."/>
            <person name="Warren J."/>
            <person name="Zhang J."/>
            <person name="Zhao Z."/>
            <person name="Zhou C."/>
            <person name="Zhu D."/>
            <person name="Lee S."/>
            <person name="Bess C."/>
            <person name="Blankenburg K."/>
            <person name="Forbes L."/>
            <person name="Fu Q."/>
            <person name="Gubbala S."/>
            <person name="Hirani K."/>
            <person name="Jayaseelan J.C."/>
            <person name="Lara F."/>
            <person name="Munidasa M."/>
            <person name="Palculict T."/>
            <person name="Patil S."/>
            <person name="Pu L.-L."/>
            <person name="Saada N."/>
            <person name="Tang L."/>
            <person name="Weissenberger G."/>
            <person name="Zhu Y."/>
            <person name="Hemphill L."/>
            <person name="Shang Y."/>
            <person name="Youmans B."/>
            <person name="Ayvaz T."/>
            <person name="Ross M."/>
            <person name="Santibanez J."/>
            <person name="Aqrawi P."/>
            <person name="Gross S."/>
            <person name="Joshi V."/>
            <person name="Fowler G."/>
            <person name="Nazareth L."/>
            <person name="Reid J."/>
            <person name="Worley K."/>
            <person name="Petrosino J."/>
            <person name="Highlander S."/>
            <person name="Gibbs R."/>
        </authorList>
    </citation>
    <scope>NUCLEOTIDE SEQUENCE [LARGE SCALE GENOMIC DNA]</scope>
    <source>
        <strain evidence="10 11">ATCC 23263</strain>
    </source>
</reference>
<organism evidence="10 11">
    <name type="scientific">Pseudoramibacter alactolyticus ATCC 23263</name>
    <dbReference type="NCBI Taxonomy" id="887929"/>
    <lineage>
        <taxon>Bacteria</taxon>
        <taxon>Bacillati</taxon>
        <taxon>Bacillota</taxon>
        <taxon>Clostridia</taxon>
        <taxon>Eubacteriales</taxon>
        <taxon>Eubacteriaceae</taxon>
        <taxon>Pseudoramibacter</taxon>
    </lineage>
</organism>
<dbReference type="InterPro" id="IPR000577">
    <property type="entry name" value="Carb_kinase_FGGY"/>
</dbReference>
<feature type="domain" description="Carbohydrate kinase FGGY N-terminal" evidence="8">
    <location>
        <begin position="6"/>
        <end position="253"/>
    </location>
</feature>
<dbReference type="eggNOG" id="COG1069">
    <property type="taxonomic scope" value="Bacteria"/>
</dbReference>
<evidence type="ECO:0000256" key="1">
    <source>
        <dbReference type="ARBA" id="ARBA00022679"/>
    </source>
</evidence>
<evidence type="ECO:0000256" key="4">
    <source>
        <dbReference type="ARBA" id="ARBA00022840"/>
    </source>
</evidence>
<dbReference type="InterPro" id="IPR043129">
    <property type="entry name" value="ATPase_NBD"/>
</dbReference>
<keyword evidence="3 7" id="KW-0418">Kinase</keyword>
<dbReference type="GO" id="GO:0019150">
    <property type="term" value="F:D-ribulokinase activity"/>
    <property type="evidence" value="ECO:0007669"/>
    <property type="project" value="TreeGrafter"/>
</dbReference>
<keyword evidence="5" id="KW-0054">Arabinose catabolism</keyword>
<dbReference type="GO" id="GO:0008741">
    <property type="term" value="F:ribulokinase activity"/>
    <property type="evidence" value="ECO:0007669"/>
    <property type="project" value="InterPro"/>
</dbReference>
<evidence type="ECO:0000259" key="9">
    <source>
        <dbReference type="Pfam" id="PF02782"/>
    </source>
</evidence>
<protein>
    <submittedName>
        <fullName evidence="10">Putative ribulokinase</fullName>
    </submittedName>
</protein>
<dbReference type="InterPro" id="IPR018484">
    <property type="entry name" value="FGGY_N"/>
</dbReference>
<evidence type="ECO:0000256" key="5">
    <source>
        <dbReference type="ARBA" id="ARBA00022935"/>
    </source>
</evidence>
<keyword evidence="1 7" id="KW-0808">Transferase</keyword>
<evidence type="ECO:0000313" key="10">
    <source>
        <dbReference type="EMBL" id="EFV01066.1"/>
    </source>
</evidence>
<dbReference type="RefSeq" id="WP_006599227.1">
    <property type="nucleotide sequence ID" value="NZ_GL622359.1"/>
</dbReference>
<dbReference type="PANTHER" id="PTHR43435">
    <property type="entry name" value="RIBULOKINASE"/>
    <property type="match status" value="1"/>
</dbReference>
<comment type="similarity">
    <text evidence="7">Belongs to the FGGY kinase family.</text>
</comment>
<dbReference type="SUPFAM" id="SSF53067">
    <property type="entry name" value="Actin-like ATPase domain"/>
    <property type="match status" value="2"/>
</dbReference>
<accession>E6MIH0</accession>
<dbReference type="PIRSF" id="PIRSF000538">
    <property type="entry name" value="GlpK"/>
    <property type="match status" value="1"/>
</dbReference>
<keyword evidence="2" id="KW-0547">Nucleotide-binding</keyword>
<gene>
    <name evidence="10" type="ORF">HMP0721_1805</name>
</gene>
<dbReference type="InterPro" id="IPR005929">
    <property type="entry name" value="Ribulokinase"/>
</dbReference>
<dbReference type="OrthoDB" id="1762170at2"/>
<dbReference type="GO" id="GO:0005737">
    <property type="term" value="C:cytoplasm"/>
    <property type="evidence" value="ECO:0007669"/>
    <property type="project" value="TreeGrafter"/>
</dbReference>
<feature type="domain" description="Carbohydrate kinase FGGY C-terminal" evidence="9">
    <location>
        <begin position="262"/>
        <end position="450"/>
    </location>
</feature>
<dbReference type="GO" id="GO:0005524">
    <property type="term" value="F:ATP binding"/>
    <property type="evidence" value="ECO:0007669"/>
    <property type="project" value="UniProtKB-KW"/>
</dbReference>